<name>A0A0F9BGV0_9ZZZZ</name>
<dbReference type="EMBL" id="LAZR01052118">
    <property type="protein sequence ID" value="KKK83661.1"/>
    <property type="molecule type" value="Genomic_DNA"/>
</dbReference>
<reference evidence="1" key="1">
    <citation type="journal article" date="2015" name="Nature">
        <title>Complex archaea that bridge the gap between prokaryotes and eukaryotes.</title>
        <authorList>
            <person name="Spang A."/>
            <person name="Saw J.H."/>
            <person name="Jorgensen S.L."/>
            <person name="Zaremba-Niedzwiedzka K."/>
            <person name="Martijn J."/>
            <person name="Lind A.E."/>
            <person name="van Eijk R."/>
            <person name="Schleper C."/>
            <person name="Guy L."/>
            <person name="Ettema T.J."/>
        </authorList>
    </citation>
    <scope>NUCLEOTIDE SEQUENCE</scope>
</reference>
<gene>
    <name evidence="1" type="ORF">LCGC14_2791150</name>
</gene>
<sequence length="72" mass="8401">MRFDDKYFAKFKFTKEPVDKNLMNALRDLDIAKKDEILDVKFNYTYTALLKAGITILSFYGRKVKSAPGHHI</sequence>
<protein>
    <submittedName>
        <fullName evidence="1">Uncharacterized protein</fullName>
    </submittedName>
</protein>
<dbReference type="AlphaFoldDB" id="A0A0F9BGV0"/>
<comment type="caution">
    <text evidence="1">The sequence shown here is derived from an EMBL/GenBank/DDBJ whole genome shotgun (WGS) entry which is preliminary data.</text>
</comment>
<accession>A0A0F9BGV0</accession>
<evidence type="ECO:0000313" key="1">
    <source>
        <dbReference type="EMBL" id="KKK83661.1"/>
    </source>
</evidence>
<organism evidence="1">
    <name type="scientific">marine sediment metagenome</name>
    <dbReference type="NCBI Taxonomy" id="412755"/>
    <lineage>
        <taxon>unclassified sequences</taxon>
        <taxon>metagenomes</taxon>
        <taxon>ecological metagenomes</taxon>
    </lineage>
</organism>
<proteinExistence type="predicted"/>